<name>A0A2U8PYX3_9BRAD</name>
<evidence type="ECO:0000313" key="2">
    <source>
        <dbReference type="Proteomes" id="UP000215884"/>
    </source>
</evidence>
<proteinExistence type="predicted"/>
<accession>A0A2U8PYX3</accession>
<dbReference type="EMBL" id="CP029426">
    <property type="protein sequence ID" value="AWM02997.1"/>
    <property type="molecule type" value="Genomic_DNA"/>
</dbReference>
<evidence type="ECO:0000313" key="1">
    <source>
        <dbReference type="EMBL" id="AWM02997.1"/>
    </source>
</evidence>
<dbReference type="AlphaFoldDB" id="A0A2U8PYX3"/>
<gene>
    <name evidence="1" type="ORF">CIT40_25170</name>
</gene>
<reference evidence="1 2" key="1">
    <citation type="journal article" date="2017" name="Syst. Appl. Microbiol.">
        <title>Soybeans inoculated with root zone soils of Canadian native legumes harbour diverse and novel Bradyrhizobium spp. that possess agricultural potential.</title>
        <authorList>
            <person name="Bromfield E.S.P."/>
            <person name="Cloutier S."/>
            <person name="Tambong J.T."/>
            <person name="Tran Thi T.V."/>
        </authorList>
    </citation>
    <scope>NUCLEOTIDE SEQUENCE [LARGE SCALE GENOMIC DNA]</scope>
    <source>
        <strain evidence="1 2">39S1MB</strain>
    </source>
</reference>
<keyword evidence="2" id="KW-1185">Reference proteome</keyword>
<dbReference type="Proteomes" id="UP000215884">
    <property type="component" value="Chromosome"/>
</dbReference>
<protein>
    <submittedName>
        <fullName evidence="1">Uncharacterized protein</fullName>
    </submittedName>
</protein>
<sequence>MAYKVFVDDAWKRDIIKKISRDLDAHKLEEGISSNYELAIQNDFFASLNLSDFRVSAIGRRPLAKDDQ</sequence>
<organism evidence="1 2">
    <name type="scientific">Bradyrhizobium amphicarpaeae</name>
    <dbReference type="NCBI Taxonomy" id="1404768"/>
    <lineage>
        <taxon>Bacteria</taxon>
        <taxon>Pseudomonadati</taxon>
        <taxon>Pseudomonadota</taxon>
        <taxon>Alphaproteobacteria</taxon>
        <taxon>Hyphomicrobiales</taxon>
        <taxon>Nitrobacteraceae</taxon>
        <taxon>Bradyrhizobium</taxon>
    </lineage>
</organism>
<reference evidence="1 2" key="2">
    <citation type="journal article" date="2019" name="Int. J. Syst. Evol. Microbiol.">
        <title>Description and complete genome sequence of Bradyrhizobium amphicarpaeae sp. nov., harbouring photosystem and nitrogen-fixation genes.</title>
        <authorList>
            <person name="Bromfield E.S.P."/>
            <person name="Cloutier S."/>
            <person name="Nguyen H.D.T."/>
        </authorList>
    </citation>
    <scope>NUCLEOTIDE SEQUENCE [LARGE SCALE GENOMIC DNA]</scope>
    <source>
        <strain evidence="1 2">39S1MB</strain>
    </source>
</reference>